<keyword evidence="2" id="KW-0808">Transferase</keyword>
<evidence type="ECO:0000313" key="2">
    <source>
        <dbReference type="EMBL" id="MBA1375915.1"/>
    </source>
</evidence>
<dbReference type="PROSITE" id="PS51186">
    <property type="entry name" value="GNAT"/>
    <property type="match status" value="1"/>
</dbReference>
<keyword evidence="3" id="KW-1185">Reference proteome</keyword>
<evidence type="ECO:0000313" key="3">
    <source>
        <dbReference type="Proteomes" id="UP000589292"/>
    </source>
</evidence>
<dbReference type="Proteomes" id="UP000589292">
    <property type="component" value="Unassembled WGS sequence"/>
</dbReference>
<sequence>MRTERLIIEPLVASHAEALMSLLDERVNRHFAPEDVPTSQAALRAQFAEMAAAATNRRDGARFLPFVVKTIADGHYIGRLEALVHAKDAEIAFVFIPQSWGQGFATEATSALMVDLQGAGVERFWACVTPSNEPSLALCSRLNFARSELPTAFALATYDVGDIVFSFEVVNERQI</sequence>
<name>A0A7V8RGM0_9SPHN</name>
<dbReference type="InterPro" id="IPR016181">
    <property type="entry name" value="Acyl_CoA_acyltransferase"/>
</dbReference>
<feature type="domain" description="N-acetyltransferase" evidence="1">
    <location>
        <begin position="26"/>
        <end position="170"/>
    </location>
</feature>
<dbReference type="Gene3D" id="3.40.630.30">
    <property type="match status" value="1"/>
</dbReference>
<protein>
    <submittedName>
        <fullName evidence="2">GNAT family N-acetyltransferase</fullName>
    </submittedName>
</protein>
<proteinExistence type="predicted"/>
<dbReference type="InterPro" id="IPR000182">
    <property type="entry name" value="GNAT_dom"/>
</dbReference>
<evidence type="ECO:0000259" key="1">
    <source>
        <dbReference type="PROSITE" id="PS51186"/>
    </source>
</evidence>
<dbReference type="RefSeq" id="WP_181268319.1">
    <property type="nucleotide sequence ID" value="NZ_BAAAGB010000001.1"/>
</dbReference>
<dbReference type="PANTHER" id="PTHR43792:SF1">
    <property type="entry name" value="N-ACETYLTRANSFERASE DOMAIN-CONTAINING PROTEIN"/>
    <property type="match status" value="1"/>
</dbReference>
<reference evidence="2 3" key="1">
    <citation type="journal article" date="1994" name="Int. J. Syst. Bacteriol.">
        <title>Phylogenetic positions of novel aerobic, bacteriochlorophyll a-containing bacteria and description of Roseococcus thiosulfatophilus gen. nov., sp. nov., Erythromicrobium ramosum gen. nov., sp. nov., and Erythrobacter litoralis sp. nov.</title>
        <authorList>
            <person name="Yurkov V."/>
            <person name="Stackebrandt E."/>
            <person name="Holmes A."/>
            <person name="Fuerst J.A."/>
            <person name="Hugenholtz P."/>
            <person name="Golecki J."/>
            <person name="Gad'on N."/>
            <person name="Gorlenko V.M."/>
            <person name="Kompantseva E.I."/>
            <person name="Drews G."/>
        </authorList>
    </citation>
    <scope>NUCLEOTIDE SEQUENCE [LARGE SCALE GENOMIC DNA]</scope>
    <source>
        <strain evidence="2 3">KR-99</strain>
    </source>
</reference>
<organism evidence="2 3">
    <name type="scientific">Sphingomonas ursincola</name>
    <dbReference type="NCBI Taxonomy" id="56361"/>
    <lineage>
        <taxon>Bacteria</taxon>
        <taxon>Pseudomonadati</taxon>
        <taxon>Pseudomonadota</taxon>
        <taxon>Alphaproteobacteria</taxon>
        <taxon>Sphingomonadales</taxon>
        <taxon>Sphingomonadaceae</taxon>
        <taxon>Sphingomonas</taxon>
    </lineage>
</organism>
<dbReference type="EMBL" id="VDES01000003">
    <property type="protein sequence ID" value="MBA1375915.1"/>
    <property type="molecule type" value="Genomic_DNA"/>
</dbReference>
<dbReference type="SUPFAM" id="SSF55729">
    <property type="entry name" value="Acyl-CoA N-acyltransferases (Nat)"/>
    <property type="match status" value="1"/>
</dbReference>
<dbReference type="GO" id="GO:0016747">
    <property type="term" value="F:acyltransferase activity, transferring groups other than amino-acyl groups"/>
    <property type="evidence" value="ECO:0007669"/>
    <property type="project" value="InterPro"/>
</dbReference>
<dbReference type="InterPro" id="IPR051531">
    <property type="entry name" value="N-acetyltransferase"/>
</dbReference>
<dbReference type="AlphaFoldDB" id="A0A7V8RGM0"/>
<dbReference type="Pfam" id="PF13302">
    <property type="entry name" value="Acetyltransf_3"/>
    <property type="match status" value="1"/>
</dbReference>
<dbReference type="PANTHER" id="PTHR43792">
    <property type="entry name" value="GNAT FAMILY, PUTATIVE (AFU_ORTHOLOGUE AFUA_3G00765)-RELATED-RELATED"/>
    <property type="match status" value="1"/>
</dbReference>
<comment type="caution">
    <text evidence="2">The sequence shown here is derived from an EMBL/GenBank/DDBJ whole genome shotgun (WGS) entry which is preliminary data.</text>
</comment>
<accession>A0A7V8RGM0</accession>
<gene>
    <name evidence="2" type="ORF">FG486_16340</name>
</gene>